<dbReference type="EMBL" id="AP005894">
    <property type="protein sequence ID" value="BAD34130.1"/>
    <property type="molecule type" value="Genomic_DNA"/>
</dbReference>
<feature type="compositionally biased region" description="Basic residues" evidence="1">
    <location>
        <begin position="83"/>
        <end position="92"/>
    </location>
</feature>
<evidence type="ECO:0000256" key="1">
    <source>
        <dbReference type="SAM" id="MobiDB-lite"/>
    </source>
</evidence>
<dbReference type="AlphaFoldDB" id="Q69KY7"/>
<feature type="region of interest" description="Disordered" evidence="1">
    <location>
        <begin position="1"/>
        <end position="149"/>
    </location>
</feature>
<accession>Q69KY7</accession>
<organism evidence="2 3">
    <name type="scientific">Oryza sativa subsp. japonica</name>
    <name type="common">Rice</name>
    <dbReference type="NCBI Taxonomy" id="39947"/>
    <lineage>
        <taxon>Eukaryota</taxon>
        <taxon>Viridiplantae</taxon>
        <taxon>Streptophyta</taxon>
        <taxon>Embryophyta</taxon>
        <taxon>Tracheophyta</taxon>
        <taxon>Spermatophyta</taxon>
        <taxon>Magnoliopsida</taxon>
        <taxon>Liliopsida</taxon>
        <taxon>Poales</taxon>
        <taxon>Poaceae</taxon>
        <taxon>BOP clade</taxon>
        <taxon>Oryzoideae</taxon>
        <taxon>Oryzeae</taxon>
        <taxon>Oryzinae</taxon>
        <taxon>Oryza</taxon>
        <taxon>Oryza sativa</taxon>
    </lineage>
</organism>
<feature type="compositionally biased region" description="Gly residues" evidence="1">
    <location>
        <begin position="94"/>
        <end position="103"/>
    </location>
</feature>
<reference evidence="3" key="1">
    <citation type="journal article" date="2005" name="Nature">
        <title>The map-based sequence of the rice genome.</title>
        <authorList>
            <consortium name="International rice genome sequencing project (IRGSP)"/>
            <person name="Matsumoto T."/>
            <person name="Wu J."/>
            <person name="Kanamori H."/>
            <person name="Katayose Y."/>
            <person name="Fujisawa M."/>
            <person name="Namiki N."/>
            <person name="Mizuno H."/>
            <person name="Yamamoto K."/>
            <person name="Antonio B.A."/>
            <person name="Baba T."/>
            <person name="Sakata K."/>
            <person name="Nagamura Y."/>
            <person name="Aoki H."/>
            <person name="Arikawa K."/>
            <person name="Arita K."/>
            <person name="Bito T."/>
            <person name="Chiden Y."/>
            <person name="Fujitsuka N."/>
            <person name="Fukunaka R."/>
            <person name="Hamada M."/>
            <person name="Harada C."/>
            <person name="Hayashi A."/>
            <person name="Hijishita S."/>
            <person name="Honda M."/>
            <person name="Hosokawa S."/>
            <person name="Ichikawa Y."/>
            <person name="Idonuma A."/>
            <person name="Iijima M."/>
            <person name="Ikeda M."/>
            <person name="Ikeno M."/>
            <person name="Ito K."/>
            <person name="Ito S."/>
            <person name="Ito T."/>
            <person name="Ito Y."/>
            <person name="Ito Y."/>
            <person name="Iwabuchi A."/>
            <person name="Kamiya K."/>
            <person name="Karasawa W."/>
            <person name="Kurita K."/>
            <person name="Katagiri S."/>
            <person name="Kikuta A."/>
            <person name="Kobayashi H."/>
            <person name="Kobayashi N."/>
            <person name="Machita K."/>
            <person name="Maehara T."/>
            <person name="Masukawa M."/>
            <person name="Mizubayashi T."/>
            <person name="Mukai Y."/>
            <person name="Nagasaki H."/>
            <person name="Nagata Y."/>
            <person name="Naito S."/>
            <person name="Nakashima M."/>
            <person name="Nakama Y."/>
            <person name="Nakamichi Y."/>
            <person name="Nakamura M."/>
            <person name="Meguro A."/>
            <person name="Negishi M."/>
            <person name="Ohta I."/>
            <person name="Ohta T."/>
            <person name="Okamoto M."/>
            <person name="Ono N."/>
            <person name="Saji S."/>
            <person name="Sakaguchi M."/>
            <person name="Sakai K."/>
            <person name="Shibata M."/>
            <person name="Shimokawa T."/>
            <person name="Song J."/>
            <person name="Takazaki Y."/>
            <person name="Terasawa K."/>
            <person name="Tsugane M."/>
            <person name="Tsuji K."/>
            <person name="Ueda S."/>
            <person name="Waki K."/>
            <person name="Yamagata H."/>
            <person name="Yamamoto M."/>
            <person name="Yamamoto S."/>
            <person name="Yamane H."/>
            <person name="Yoshiki S."/>
            <person name="Yoshihara R."/>
            <person name="Yukawa K."/>
            <person name="Zhong H."/>
            <person name="Yano M."/>
            <person name="Yuan Q."/>
            <person name="Ouyang S."/>
            <person name="Liu J."/>
            <person name="Jones K.M."/>
            <person name="Gansberger K."/>
            <person name="Moffat K."/>
            <person name="Hill J."/>
            <person name="Bera J."/>
            <person name="Fadrosh D."/>
            <person name="Jin S."/>
            <person name="Johri S."/>
            <person name="Kim M."/>
            <person name="Overton L."/>
            <person name="Reardon M."/>
            <person name="Tsitrin T."/>
            <person name="Vuong H."/>
            <person name="Weaver B."/>
            <person name="Ciecko A."/>
            <person name="Tallon L."/>
            <person name="Jackson J."/>
            <person name="Pai G."/>
            <person name="Aken S.V."/>
            <person name="Utterback T."/>
            <person name="Reidmuller S."/>
            <person name="Feldblyum T."/>
            <person name="Hsiao J."/>
            <person name="Zismann V."/>
            <person name="Iobst S."/>
            <person name="de Vazeille A.R."/>
            <person name="Buell C.R."/>
            <person name="Ying K."/>
            <person name="Li Y."/>
            <person name="Lu T."/>
            <person name="Huang Y."/>
            <person name="Zhao Q."/>
            <person name="Feng Q."/>
            <person name="Zhang L."/>
            <person name="Zhu J."/>
            <person name="Weng Q."/>
            <person name="Mu J."/>
            <person name="Lu Y."/>
            <person name="Fan D."/>
            <person name="Liu Y."/>
            <person name="Guan J."/>
            <person name="Zhang Y."/>
            <person name="Yu S."/>
            <person name="Liu X."/>
            <person name="Zhang Y."/>
            <person name="Hong G."/>
            <person name="Han B."/>
            <person name="Choisne N."/>
            <person name="Demange N."/>
            <person name="Orjeda G."/>
            <person name="Samain S."/>
            <person name="Cattolico L."/>
            <person name="Pelletier E."/>
            <person name="Couloux A."/>
            <person name="Segurens B."/>
            <person name="Wincker P."/>
            <person name="D'Hont A."/>
            <person name="Scarpelli C."/>
            <person name="Weissenbach J."/>
            <person name="Salanoubat M."/>
            <person name="Quetier F."/>
            <person name="Yu Y."/>
            <person name="Kim H.R."/>
            <person name="Rambo T."/>
            <person name="Currie J."/>
            <person name="Collura K."/>
            <person name="Luo M."/>
            <person name="Yang T."/>
            <person name="Ammiraju J.S.S."/>
            <person name="Engler F."/>
            <person name="Soderlund C."/>
            <person name="Wing R.A."/>
            <person name="Palmer L.E."/>
            <person name="de la Bastide M."/>
            <person name="Spiegel L."/>
            <person name="Nascimento L."/>
            <person name="Zutavern T."/>
            <person name="O'Shaughnessy A."/>
            <person name="Dike S."/>
            <person name="Dedhia N."/>
            <person name="Preston R."/>
            <person name="Balija V."/>
            <person name="McCombie W.R."/>
            <person name="Chow T."/>
            <person name="Chen H."/>
            <person name="Chung M."/>
            <person name="Chen C."/>
            <person name="Shaw J."/>
            <person name="Wu H."/>
            <person name="Hsiao K."/>
            <person name="Chao Y."/>
            <person name="Chu M."/>
            <person name="Cheng C."/>
            <person name="Hour A."/>
            <person name="Lee P."/>
            <person name="Lin S."/>
            <person name="Lin Y."/>
            <person name="Liou J."/>
            <person name="Liu S."/>
            <person name="Hsing Y."/>
            <person name="Raghuvanshi S."/>
            <person name="Mohanty A."/>
            <person name="Bharti A.K."/>
            <person name="Gaur A."/>
            <person name="Gupta V."/>
            <person name="Kumar D."/>
            <person name="Ravi V."/>
            <person name="Vij S."/>
            <person name="Kapur A."/>
            <person name="Khurana P."/>
            <person name="Khurana P."/>
            <person name="Khurana J.P."/>
            <person name="Tyagi A.K."/>
            <person name="Gaikwad K."/>
            <person name="Singh A."/>
            <person name="Dalal V."/>
            <person name="Srivastava S."/>
            <person name="Dixit A."/>
            <person name="Pal A.K."/>
            <person name="Ghazi I.A."/>
            <person name="Yadav M."/>
            <person name="Pandit A."/>
            <person name="Bhargava A."/>
            <person name="Sureshbabu K."/>
            <person name="Batra K."/>
            <person name="Sharma T.R."/>
            <person name="Mohapatra T."/>
            <person name="Singh N.K."/>
            <person name="Messing J."/>
            <person name="Nelson A.B."/>
            <person name="Fuks G."/>
            <person name="Kavchok S."/>
            <person name="Keizer G."/>
            <person name="Linton E."/>
            <person name="Llaca V."/>
            <person name="Song R."/>
            <person name="Tanyolac B."/>
            <person name="Young S."/>
            <person name="Ho-Il K."/>
            <person name="Hahn J.H."/>
            <person name="Sangsakoo G."/>
            <person name="Vanavichit A."/>
            <person name="de Mattos Luiz.A.T."/>
            <person name="Zimmer P.D."/>
            <person name="Malone G."/>
            <person name="Dellagostin O."/>
            <person name="de Oliveira A.C."/>
            <person name="Bevan M."/>
            <person name="Bancroft I."/>
            <person name="Minx P."/>
            <person name="Cordum H."/>
            <person name="Wilson R."/>
            <person name="Cheng Z."/>
            <person name="Jin W."/>
            <person name="Jiang J."/>
            <person name="Leong S.A."/>
            <person name="Iwama H."/>
            <person name="Gojobori T."/>
            <person name="Itoh T."/>
            <person name="Niimura Y."/>
            <person name="Fujii Y."/>
            <person name="Habara T."/>
            <person name="Sakai H."/>
            <person name="Sato Y."/>
            <person name="Wilson G."/>
            <person name="Kumar K."/>
            <person name="McCouch S."/>
            <person name="Juretic N."/>
            <person name="Hoen D."/>
            <person name="Wright S."/>
            <person name="Bruskiewich R."/>
            <person name="Bureau T."/>
            <person name="Miyao A."/>
            <person name="Hirochika H."/>
            <person name="Nishikawa T."/>
            <person name="Kadowaki K."/>
            <person name="Sugiura M."/>
            <person name="Burr B."/>
            <person name="Sasaki T."/>
        </authorList>
    </citation>
    <scope>NUCLEOTIDE SEQUENCE [LARGE SCALE GENOMIC DNA]</scope>
    <source>
        <strain evidence="3">cv. Nipponbare</strain>
    </source>
</reference>
<sequence length="212" mass="21871">MAKGAAGGDADEEEGEAGAGDGVPAKFGRRRGLAGKEDGAPVLGEVMATSAGAQGAWQRRPDAEQWRQRHCRRRGGTSGGLRGKQRAGRRRGGGCDAGGGDGTAGRRTVEEGEAAGSARRGGKRRATAGRWLGTTGDRGRGLKRENGARGFHFIGEEREPATGEVGTAAVKAAGGHGSWPELARAFPVIGGTIQGGNWGQLKRIQWGLKPPN</sequence>
<name>Q69KY7_ORYSJ</name>
<feature type="compositionally biased region" description="Basic and acidic residues" evidence="1">
    <location>
        <begin position="137"/>
        <end position="147"/>
    </location>
</feature>
<evidence type="ECO:0000313" key="3">
    <source>
        <dbReference type="Proteomes" id="UP000000763"/>
    </source>
</evidence>
<evidence type="ECO:0000313" key="2">
    <source>
        <dbReference type="EMBL" id="BAD34130.1"/>
    </source>
</evidence>
<proteinExistence type="predicted"/>
<dbReference type="Proteomes" id="UP000000763">
    <property type="component" value="Chromosome 9"/>
</dbReference>
<protein>
    <submittedName>
        <fullName evidence="2">BKRF1 encodes EBNA-1 protein-like</fullName>
    </submittedName>
</protein>
<gene>
    <name evidence="2" type="primary">OSJNBa0095O23.18</name>
</gene>
<reference evidence="3" key="2">
    <citation type="journal article" date="2008" name="Nucleic Acids Res.">
        <title>The rice annotation project database (RAP-DB): 2008 update.</title>
        <authorList>
            <consortium name="The rice annotation project (RAP)"/>
        </authorList>
    </citation>
    <scope>GENOME REANNOTATION</scope>
    <source>
        <strain evidence="3">cv. Nipponbare</strain>
    </source>
</reference>